<gene>
    <name evidence="1" type="ORF">GJQ57_21040</name>
</gene>
<name>A0A7X2LCJ4_RALPI</name>
<evidence type="ECO:0000313" key="2">
    <source>
        <dbReference type="Proteomes" id="UP000441032"/>
    </source>
</evidence>
<evidence type="ECO:0000313" key="1">
    <source>
        <dbReference type="EMBL" id="MRT01137.1"/>
    </source>
</evidence>
<dbReference type="Proteomes" id="UP000441032">
    <property type="component" value="Unassembled WGS sequence"/>
</dbReference>
<reference evidence="1 2" key="1">
    <citation type="submission" date="2019-11" db="EMBL/GenBank/DDBJ databases">
        <title>Phenotypic characterization of an OXA-22 and OXA-60 co-producing Ralstonia pickettii clinical strain.</title>
        <authorList>
            <person name="He F."/>
        </authorList>
    </citation>
    <scope>NUCLEOTIDE SEQUENCE [LARGE SCALE GENOMIC DNA]</scope>
    <source>
        <strain evidence="1 2">PSLESD1</strain>
    </source>
</reference>
<proteinExistence type="predicted"/>
<accession>A0A7X2LCJ4</accession>
<sequence length="131" mass="13185">MGLFDYSGGSDLNVGVDDSLTGGNAPGGDYQFAVGATPSPTSQVATTASQFDAGGSGLNWNQALSDALGAAVALDSINHQWAGAPGGYYVGANGRTYPIGQGPLVSFNQARLSNLLVFGGLIYIVLKAVKG</sequence>
<comment type="caution">
    <text evidence="1">The sequence shown here is derived from an EMBL/GenBank/DDBJ whole genome shotgun (WGS) entry which is preliminary data.</text>
</comment>
<dbReference type="EMBL" id="WJYN01000010">
    <property type="protein sequence ID" value="MRT01137.1"/>
    <property type="molecule type" value="Genomic_DNA"/>
</dbReference>
<dbReference type="AlphaFoldDB" id="A0A7X2LCJ4"/>
<protein>
    <submittedName>
        <fullName evidence="1">Uncharacterized protein</fullName>
    </submittedName>
</protein>
<dbReference type="RefSeq" id="WP_154208485.1">
    <property type="nucleotide sequence ID" value="NZ_JACBXL010000026.1"/>
</dbReference>
<organism evidence="1 2">
    <name type="scientific">Ralstonia pickettii</name>
    <name type="common">Burkholderia pickettii</name>
    <dbReference type="NCBI Taxonomy" id="329"/>
    <lineage>
        <taxon>Bacteria</taxon>
        <taxon>Pseudomonadati</taxon>
        <taxon>Pseudomonadota</taxon>
        <taxon>Betaproteobacteria</taxon>
        <taxon>Burkholderiales</taxon>
        <taxon>Burkholderiaceae</taxon>
        <taxon>Ralstonia</taxon>
    </lineage>
</organism>